<comment type="caution">
    <text evidence="13">The sequence shown here is derived from an EMBL/GenBank/DDBJ whole genome shotgun (WGS) entry which is preliminary data.</text>
</comment>
<evidence type="ECO:0000313" key="14">
    <source>
        <dbReference type="Proteomes" id="UP000601522"/>
    </source>
</evidence>
<dbReference type="SUPFAM" id="SSF81891">
    <property type="entry name" value="Poly A polymerase C-terminal region-like"/>
    <property type="match status" value="1"/>
</dbReference>
<dbReference type="Gene3D" id="1.10.3090.10">
    <property type="entry name" value="cca-adding enzyme, domain 2"/>
    <property type="match status" value="1"/>
</dbReference>
<gene>
    <name evidence="13" type="ORF">H8689_10360</name>
</gene>
<dbReference type="PANTHER" id="PTHR46173">
    <property type="entry name" value="CCA TRNA NUCLEOTIDYLTRANSFERASE 1, MITOCHONDRIAL"/>
    <property type="match status" value="1"/>
</dbReference>
<dbReference type="PANTHER" id="PTHR46173:SF1">
    <property type="entry name" value="CCA TRNA NUCLEOTIDYLTRANSFERASE 1, MITOCHONDRIAL"/>
    <property type="match status" value="1"/>
</dbReference>
<keyword evidence="4" id="KW-0548">Nucleotidyltransferase</keyword>
<dbReference type="AlphaFoldDB" id="A0A926F1V4"/>
<keyword evidence="6" id="KW-0547">Nucleotide-binding</keyword>
<dbReference type="Proteomes" id="UP000601522">
    <property type="component" value="Unassembled WGS sequence"/>
</dbReference>
<dbReference type="GO" id="GO:0000049">
    <property type="term" value="F:tRNA binding"/>
    <property type="evidence" value="ECO:0007669"/>
    <property type="project" value="TreeGrafter"/>
</dbReference>
<dbReference type="EMBL" id="JACRTK010000004">
    <property type="protein sequence ID" value="MBC8591512.1"/>
    <property type="molecule type" value="Genomic_DNA"/>
</dbReference>
<evidence type="ECO:0000256" key="7">
    <source>
        <dbReference type="ARBA" id="ARBA00022842"/>
    </source>
</evidence>
<dbReference type="RefSeq" id="WP_249324375.1">
    <property type="nucleotide sequence ID" value="NZ_JACRTK010000004.1"/>
</dbReference>
<evidence type="ECO:0000259" key="10">
    <source>
        <dbReference type="Pfam" id="PF01743"/>
    </source>
</evidence>
<evidence type="ECO:0000313" key="13">
    <source>
        <dbReference type="EMBL" id="MBC8591512.1"/>
    </source>
</evidence>
<feature type="domain" description="tRNA nucleotidyltransferase/poly(A) polymerase RNA and SrmB- binding" evidence="11">
    <location>
        <begin position="172"/>
        <end position="231"/>
    </location>
</feature>
<keyword evidence="2 9" id="KW-0808">Transferase</keyword>
<sequence length="450" mass="51782">MKYIIPKYVSETIGKLKSHGYEAFIVGGSVRDLILGKEPSDYDITTNAKPEDIVEVFKEHKTILTGIEFGTVVLVKEENSLEITTYRIEDKYIDGRKPKKVLFANKIEEDLSRRDFTINAMAYNKDIGLIDPFGGKEDLENKIIKTVGNPIDRFEEDHLRILRAVRFVTQLGFHMEENTYDACKKISKSIEKISMERIRQELFKILLSDRPSYGIRLIRDLNILEIIIPELMFTIGFNQNNPHHDKDVFNHILCVLDNTPPILEVRLAALFHDIGKPHTMTIDEKGIGHFYGHDRVGADMAGKILKRLKCSNELTKTVTTLIREHMTHHAKLGEKGLKRLIYRVGENRIFYLMDLQKSDRICSSPGVNIDFLYEREEKIKDILNKKEPYEKKQLDIDGNDIINLGYEEGKIIGEILDSLMEKVLDAPGLNKKDKLIELIKKEISAKESQI</sequence>
<protein>
    <submittedName>
        <fullName evidence="13">CCA tRNA nucleotidyltransferase</fullName>
    </submittedName>
</protein>
<dbReference type="GO" id="GO:0016779">
    <property type="term" value="F:nucleotidyltransferase activity"/>
    <property type="evidence" value="ECO:0007669"/>
    <property type="project" value="UniProtKB-KW"/>
</dbReference>
<dbReference type="InterPro" id="IPR032828">
    <property type="entry name" value="PolyA_RNA-bd"/>
</dbReference>
<dbReference type="Pfam" id="PF01743">
    <property type="entry name" value="PolyA_pol"/>
    <property type="match status" value="1"/>
</dbReference>
<evidence type="ECO:0000259" key="12">
    <source>
        <dbReference type="Pfam" id="PF13735"/>
    </source>
</evidence>
<dbReference type="CDD" id="cd05398">
    <property type="entry name" value="NT_ClassII-CCAase"/>
    <property type="match status" value="1"/>
</dbReference>
<dbReference type="InterPro" id="IPR002646">
    <property type="entry name" value="PolA_pol_head_dom"/>
</dbReference>
<evidence type="ECO:0000256" key="6">
    <source>
        <dbReference type="ARBA" id="ARBA00022741"/>
    </source>
</evidence>
<dbReference type="InterPro" id="IPR050264">
    <property type="entry name" value="Bact_CCA-adding_enz_type3_sf"/>
</dbReference>
<keyword evidence="3" id="KW-0819">tRNA processing</keyword>
<dbReference type="InterPro" id="IPR003607">
    <property type="entry name" value="HD/PDEase_dom"/>
</dbReference>
<dbReference type="SUPFAM" id="SSF81301">
    <property type="entry name" value="Nucleotidyltransferase"/>
    <property type="match status" value="1"/>
</dbReference>
<comment type="cofactor">
    <cofactor evidence="1">
        <name>Mg(2+)</name>
        <dbReference type="ChEBI" id="CHEBI:18420"/>
    </cofactor>
</comment>
<keyword evidence="7" id="KW-0460">Magnesium</keyword>
<evidence type="ECO:0000256" key="5">
    <source>
        <dbReference type="ARBA" id="ARBA00022723"/>
    </source>
</evidence>
<feature type="domain" description="Poly A polymerase head" evidence="10">
    <location>
        <begin position="23"/>
        <end position="144"/>
    </location>
</feature>
<evidence type="ECO:0000256" key="2">
    <source>
        <dbReference type="ARBA" id="ARBA00022679"/>
    </source>
</evidence>
<dbReference type="Gene3D" id="1.10.246.80">
    <property type="match status" value="1"/>
</dbReference>
<accession>A0A926F1V4</accession>
<keyword evidence="5" id="KW-0479">Metal-binding</keyword>
<dbReference type="NCBIfam" id="TIGR00277">
    <property type="entry name" value="HDIG"/>
    <property type="match status" value="1"/>
</dbReference>
<evidence type="ECO:0000256" key="3">
    <source>
        <dbReference type="ARBA" id="ARBA00022694"/>
    </source>
</evidence>
<reference evidence="13 14" key="1">
    <citation type="submission" date="2020-08" db="EMBL/GenBank/DDBJ databases">
        <title>Genome public.</title>
        <authorList>
            <person name="Liu C."/>
            <person name="Sun Q."/>
        </authorList>
    </citation>
    <scope>NUCLEOTIDE SEQUENCE [LARGE SCALE GENOMIC DNA]</scope>
    <source>
        <strain evidence="13 14">NSJ-26</strain>
    </source>
</reference>
<organism evidence="13 14">
    <name type="scientific">Wansuia hejianensis</name>
    <dbReference type="NCBI Taxonomy" id="2763667"/>
    <lineage>
        <taxon>Bacteria</taxon>
        <taxon>Bacillati</taxon>
        <taxon>Bacillota</taxon>
        <taxon>Clostridia</taxon>
        <taxon>Lachnospirales</taxon>
        <taxon>Lachnospiraceae</taxon>
        <taxon>Wansuia</taxon>
    </lineage>
</organism>
<proteinExistence type="inferred from homology"/>
<keyword evidence="8 9" id="KW-0694">RNA-binding</keyword>
<evidence type="ECO:0000259" key="11">
    <source>
        <dbReference type="Pfam" id="PF12627"/>
    </source>
</evidence>
<dbReference type="CDD" id="cd00077">
    <property type="entry name" value="HDc"/>
    <property type="match status" value="1"/>
</dbReference>
<keyword evidence="14" id="KW-1185">Reference proteome</keyword>
<dbReference type="GO" id="GO:0046872">
    <property type="term" value="F:metal ion binding"/>
    <property type="evidence" value="ECO:0007669"/>
    <property type="project" value="UniProtKB-KW"/>
</dbReference>
<dbReference type="Pfam" id="PF12627">
    <property type="entry name" value="PolyA_pol_RNAbd"/>
    <property type="match status" value="1"/>
</dbReference>
<evidence type="ECO:0000256" key="1">
    <source>
        <dbReference type="ARBA" id="ARBA00001946"/>
    </source>
</evidence>
<feature type="domain" description="CCA-adding enzyme C-terminal" evidence="12">
    <location>
        <begin position="301"/>
        <end position="438"/>
    </location>
</feature>
<name>A0A926F1V4_9FIRM</name>
<dbReference type="GO" id="GO:0008033">
    <property type="term" value="P:tRNA processing"/>
    <property type="evidence" value="ECO:0007669"/>
    <property type="project" value="UniProtKB-KW"/>
</dbReference>
<dbReference type="Gene3D" id="3.30.460.10">
    <property type="entry name" value="Beta Polymerase, domain 2"/>
    <property type="match status" value="1"/>
</dbReference>
<dbReference type="InterPro" id="IPR006675">
    <property type="entry name" value="HDIG_dom"/>
</dbReference>
<evidence type="ECO:0000256" key="8">
    <source>
        <dbReference type="ARBA" id="ARBA00022884"/>
    </source>
</evidence>
<dbReference type="GO" id="GO:0000166">
    <property type="term" value="F:nucleotide binding"/>
    <property type="evidence" value="ECO:0007669"/>
    <property type="project" value="UniProtKB-KW"/>
</dbReference>
<comment type="similarity">
    <text evidence="9">Belongs to the tRNA nucleotidyltransferase/poly(A) polymerase family.</text>
</comment>
<evidence type="ECO:0000256" key="4">
    <source>
        <dbReference type="ARBA" id="ARBA00022695"/>
    </source>
</evidence>
<evidence type="ECO:0000256" key="9">
    <source>
        <dbReference type="RuleBase" id="RU003953"/>
    </source>
</evidence>
<dbReference type="InterPro" id="IPR032810">
    <property type="entry name" value="CCA-adding_enz_C"/>
</dbReference>
<dbReference type="Pfam" id="PF13735">
    <property type="entry name" value="tRNA_NucTran2_2"/>
    <property type="match status" value="1"/>
</dbReference>
<dbReference type="InterPro" id="IPR043519">
    <property type="entry name" value="NT_sf"/>
</dbReference>